<dbReference type="RefSeq" id="XP_022410893.1">
    <property type="nucleotide sequence ID" value="XM_022555185.1"/>
</dbReference>
<name>A0A2Y9M0I4_DELLE</name>
<dbReference type="InParanoid" id="A0A2Y9M0I4"/>
<evidence type="ECO:0000313" key="2">
    <source>
        <dbReference type="Proteomes" id="UP000248483"/>
    </source>
</evidence>
<dbReference type="Proteomes" id="UP000248483">
    <property type="component" value="Unplaced"/>
</dbReference>
<dbReference type="GeneID" id="111165029"/>
<sequence>MAPVQPPISSPLHPEGEDENPREIRGRRSFASSWQGRKGMQSKWMWAIGRKASHGWKGPERTEGKCAAAAAASRRAFLWDKRLPLASPGDQGALGLLPTASPGVERAAGELHQNLNKWMMNLFNWDSAFFFAALSGEEGDARFKVQKRHLLPPPPRNTHGNCSPKLSFSAFSARRLELFCDQNDISMSVRLGLPPPAPTASDRPPPPGGRLSKQLKVQDLTWTESQQ</sequence>
<evidence type="ECO:0000313" key="3">
    <source>
        <dbReference type="RefSeq" id="XP_022410893.1"/>
    </source>
</evidence>
<feature type="region of interest" description="Disordered" evidence="1">
    <location>
        <begin position="190"/>
        <end position="227"/>
    </location>
</feature>
<feature type="region of interest" description="Disordered" evidence="1">
    <location>
        <begin position="1"/>
        <end position="37"/>
    </location>
</feature>
<evidence type="ECO:0000256" key="1">
    <source>
        <dbReference type="SAM" id="MobiDB-lite"/>
    </source>
</evidence>
<feature type="compositionally biased region" description="Pro residues" evidence="1">
    <location>
        <begin position="193"/>
        <end position="208"/>
    </location>
</feature>
<keyword evidence="2" id="KW-1185">Reference proteome</keyword>
<organism evidence="2 3">
    <name type="scientific">Delphinapterus leucas</name>
    <name type="common">Beluga whale</name>
    <dbReference type="NCBI Taxonomy" id="9749"/>
    <lineage>
        <taxon>Eukaryota</taxon>
        <taxon>Metazoa</taxon>
        <taxon>Chordata</taxon>
        <taxon>Craniata</taxon>
        <taxon>Vertebrata</taxon>
        <taxon>Euteleostomi</taxon>
        <taxon>Mammalia</taxon>
        <taxon>Eutheria</taxon>
        <taxon>Laurasiatheria</taxon>
        <taxon>Artiodactyla</taxon>
        <taxon>Whippomorpha</taxon>
        <taxon>Cetacea</taxon>
        <taxon>Odontoceti</taxon>
        <taxon>Monodontidae</taxon>
        <taxon>Delphinapterus</taxon>
    </lineage>
</organism>
<accession>A0A2Y9M0I4</accession>
<dbReference type="KEGG" id="dle:111165029"/>
<proteinExistence type="predicted"/>
<reference evidence="3" key="1">
    <citation type="submission" date="2025-08" db="UniProtKB">
        <authorList>
            <consortium name="RefSeq"/>
        </authorList>
    </citation>
    <scope>IDENTIFICATION</scope>
    <source>
        <tissue evidence="3">Blood</tissue>
    </source>
</reference>
<protein>
    <submittedName>
        <fullName evidence="3">Uncharacterized protein LOC111165029</fullName>
    </submittedName>
</protein>
<gene>
    <name evidence="3" type="primary">LOC111165029</name>
</gene>
<dbReference type="AlphaFoldDB" id="A0A2Y9M0I4"/>